<dbReference type="Proteomes" id="UP000799439">
    <property type="component" value="Unassembled WGS sequence"/>
</dbReference>
<feature type="region of interest" description="Disordered" evidence="1">
    <location>
        <begin position="2004"/>
        <end position="2026"/>
    </location>
</feature>
<evidence type="ECO:0000256" key="1">
    <source>
        <dbReference type="SAM" id="MobiDB-lite"/>
    </source>
</evidence>
<dbReference type="SUPFAM" id="SSF56281">
    <property type="entry name" value="Metallo-hydrolase/oxidoreductase"/>
    <property type="match status" value="1"/>
</dbReference>
<feature type="domain" description="DUF6603" evidence="2">
    <location>
        <begin position="1492"/>
        <end position="1997"/>
    </location>
</feature>
<dbReference type="InterPro" id="IPR052159">
    <property type="entry name" value="Competence_DNA_uptake"/>
</dbReference>
<feature type="compositionally biased region" description="Polar residues" evidence="1">
    <location>
        <begin position="1295"/>
        <end position="1319"/>
    </location>
</feature>
<sequence length="2687" mass="290332">MADYEVKSFFLNIGVGDGAIHVLVNKNQPNQAVSAVLIDGGRVSATGKLLSAITKVAQEYNIQHFDSIVITHWDGDHYEAVYKLLYYCRRPNDGSSLMLDQTASKVYFPWRGFQKIINNNCLRTQPRNANGGPPFDLQARGFGADNNWYTLCEAVYSTYSIGYDLFSGITINTNHASLSEAYDTIDTAYLQLQARPVFLCVGADDRFINMGPLDPLAVWLNDPHNGKIMNASSIMACVIWPRDHGQRISLYTGGDASEPEESRLVDWIGNNDMAHQLTKIDVIKAGHHGSHFSTPENLITRDTCAYVVSAGDEYGHPSFAVLYYLMSLATLRTVDQPLAILATCTPYWLNLNPADLTTLHLNLPMVIGYKNGCKLIAQAIIDAGGQSQQALEWFPGAVEMMKVAYSLEYSATMMASLDQEWGEASGLAHLDVSQVLALKPNKDDAFQTALELAQTEMRVRWSQLGNSKAGQDMEMIYISANVDGITGGTFYLPAPTPLQQMILGQVNAQSTSQITSFVQDPPAPIMESKGIALLVDIDGPDDKTSSKLQQTTRRLTNPDWAKLKPSSAKLQGVTSTRKDDNGYEDLTLTFFTNDLSSFTSQSYTIPATADSYKWFSTVLGSSIVLDCYGTKSSNAVDLTAIEIQVHFPVGTSTPLIFTTDPTVCQKEFGDQVQDPENSRLGYDDRLSGMLFALRDPTPCVSSITIGNFLDFFNFNILDSVRKDIESLSLQFLPPGQNGCGLWFIPRYANRTIYRLRMATTDSTVVESLSQTFTGGLGMLSNIRVNGVSAFEIVQATSSTKRTSTVALEAILTLNNIDSKTPTGSFPISITFTDKGFQLIVDLSEATIILEDIVDWASSITSPGTTNDTPLAGLSQLSSSMVATLVGSINGAVNIRGFSISFTSNSTDEAGLKPTYFEIDLEIPIAIKRQGQDQDQQYVPLLAILSWKNGSYSLEANIWKPMDFGEIPDDLHPYYDPAINWKPLCKNQTYVISINGLLGDAIPWFPSNIPDEITEVSFRFSMGHSWKSIDVEAVMTCSDSANPSTGPSLTFQELEMTLSMEYNSSALFDFTLRFRGGILLNVPDTYLNEYTHDQIQLRAFVEYTSGSGTTQTLRAADASDAHWTVQAEVTGIKVANLWEIFDSDANDAILDVMAMLNIPFASLTYTHAKSTSTLEMEGTIVIGHKDSLVDLGLKYHHDNSSWSFSASLNQDSIDPDRSVNIADLLGGLVDDVSTLPELLRSLSISLSELEVDLKVQSTTGHAKDTQDAAAKHVVFSLSFTIGSFIVSFAQLREYTQKTPRSKPSSGTTTPITRSNEWTTPSSPPQELQPPAKILQFSFSKFPDLPTIPLIGVMPKMPIDRIGIVWSNREITADEIRIFNSEVFCPNLMLLVKDNQATAAGSRKSDPPKQPGPAPQNLTETNSPQLPTFSAGCHFQIATLEQNSPMLVIDYISAQQSSDQVTSRRVTTVASGEPGSGNADEDDPTTPAAVAPMSKTFGPITVSSISLSVKSGCEINMSLDASIKIGPVTVNLIGFMLQVDLSGITNLVQLESFEVKYSLSGLGVSLDKSPTRMSGLFINSSTDQVTQFEGGVDVSIDAWTAIAGGMYQEKSNPSQKSMFVFAMVQGPIADFGFAEIDGITGGFGYNSHLALPDVSGVSDFPFVALNSGSLPIPADNSITNFLTTFETNTDPSKDVISPMQDSIWLAAGLGVKAFQVIEGQAILTLDLSDQPKFGLVADTTAVFPKQLNQGGSSNSTEGAFLVLDLGMVAVVDPAQGIISVAGQLTPKSYILDPSCHLTGGFLFAYFLPESPYSGDFVFSVGGFHPKFTPPTYYPPAPPRVAISWQYDDDLHISGEAYYAITSQAVMGGGKLDINLDEGWVSVSLSAYADFFIHFHPFHFEGNIGVNLSAEINLDLGLFTIHLGPLEFSADLDIQGPPVTGVAYLHLWSWDVAVCFGSSKPTPEQLGLPEFLLMLKNVPIEDINTPAANTVPNQLVTITAGLITAGKTSGSDSGTQAEPTSNEVKTDAPTTPTYVQVRGAKLQFEVQTRFPVLKLTIGTNPSTLVEIDNTTPLIYSIPMMLKDHFQESDLTITLTCLGDEEATPPVCSAVINNISAEPIVKQVPPAIWGIFQDPLPSVPTTSTIKQVMGYSLSIKPHDPSNDYKTIPAFTLRQVNYHNVGDDDGANIPPIPLMQSSPVDGQFALTKGKADTAKRQLATVEARFAAMGAWRAWKRQYSGGGTEPSAIPTTTMSWLAPQKLASDITVFNYSSPASIVFKDRLYVFYSGTDSNDIWYTTCTGSQTRATWDSSITSLRKASNSGIFAAVYTIPSPAVLGDQLYVFFCGAGNNGIFYTTASRDDQGNDTWTSVQPLLPGDSAETFYPHTSPSATVQADQLLVVWVKSDGTTIRYSRSTDGKDWSAAADVTYNLPISNETSAIAVTFNDVVYVFYNSSNDNGAWFVTYQSGQWSSETSVKAAVSGTMALLTNTSPAAFVNDAGILVLLWNSSLNDGVYTTSFDGKLWRAPTSLGAVQSAVTLLDKSSPCGSCYRGVPFVFYVGLDTSVYAVQGLTVDVDTDQASAFAAIGAGNDVTLTSGDVSATSVLTTGGFGPSPTALTNPSSTAADVMAIRALGGRADVDFAGVVNKLTPPNSVISPPLGGFLAASLFAMQQKYNVAVQVGAAGVRFTMAKSS</sequence>
<accession>A0A9P4IQ19</accession>
<dbReference type="OrthoDB" id="5352492at2759"/>
<dbReference type="SUPFAM" id="SSF89372">
    <property type="entry name" value="Fucose-specific lectin"/>
    <property type="match status" value="1"/>
</dbReference>
<dbReference type="Gene3D" id="3.60.15.10">
    <property type="entry name" value="Ribonuclease Z/Hydroxyacylglutathione hydrolase-like"/>
    <property type="match status" value="1"/>
</dbReference>
<dbReference type="EMBL" id="ML996094">
    <property type="protein sequence ID" value="KAF2147997.1"/>
    <property type="molecule type" value="Genomic_DNA"/>
</dbReference>
<comment type="caution">
    <text evidence="3">The sequence shown here is derived from an EMBL/GenBank/DDBJ whole genome shotgun (WGS) entry which is preliminary data.</text>
</comment>
<reference evidence="3" key="1">
    <citation type="journal article" date="2020" name="Stud. Mycol.">
        <title>101 Dothideomycetes genomes: a test case for predicting lifestyles and emergence of pathogens.</title>
        <authorList>
            <person name="Haridas S."/>
            <person name="Albert R."/>
            <person name="Binder M."/>
            <person name="Bloem J."/>
            <person name="Labutti K."/>
            <person name="Salamov A."/>
            <person name="Andreopoulos B."/>
            <person name="Baker S."/>
            <person name="Barry K."/>
            <person name="Bills G."/>
            <person name="Bluhm B."/>
            <person name="Cannon C."/>
            <person name="Castanera R."/>
            <person name="Culley D."/>
            <person name="Daum C."/>
            <person name="Ezra D."/>
            <person name="Gonzalez J."/>
            <person name="Henrissat B."/>
            <person name="Kuo A."/>
            <person name="Liang C."/>
            <person name="Lipzen A."/>
            <person name="Lutzoni F."/>
            <person name="Magnuson J."/>
            <person name="Mondo S."/>
            <person name="Nolan M."/>
            <person name="Ohm R."/>
            <person name="Pangilinan J."/>
            <person name="Park H.-J."/>
            <person name="Ramirez L."/>
            <person name="Alfaro M."/>
            <person name="Sun H."/>
            <person name="Tritt A."/>
            <person name="Yoshinaga Y."/>
            <person name="Zwiers L.-H."/>
            <person name="Turgeon B."/>
            <person name="Goodwin S."/>
            <person name="Spatafora J."/>
            <person name="Crous P."/>
            <person name="Grigoriev I."/>
        </authorList>
    </citation>
    <scope>NUCLEOTIDE SEQUENCE</scope>
    <source>
        <strain evidence="3">CBS 260.36</strain>
    </source>
</reference>
<dbReference type="PANTHER" id="PTHR30619">
    <property type="entry name" value="DNA INTERNALIZATION/COMPETENCE PROTEIN COMEC/REC2"/>
    <property type="match status" value="1"/>
</dbReference>
<feature type="region of interest" description="Disordered" evidence="1">
    <location>
        <begin position="1460"/>
        <end position="1491"/>
    </location>
</feature>
<evidence type="ECO:0000259" key="2">
    <source>
        <dbReference type="Pfam" id="PF20248"/>
    </source>
</evidence>
<dbReference type="PANTHER" id="PTHR30619:SF1">
    <property type="entry name" value="RECOMBINATION PROTEIN 2"/>
    <property type="match status" value="1"/>
</dbReference>
<proteinExistence type="predicted"/>
<feature type="compositionally biased region" description="Polar residues" evidence="1">
    <location>
        <begin position="1414"/>
        <end position="1423"/>
    </location>
</feature>
<evidence type="ECO:0000313" key="4">
    <source>
        <dbReference type="Proteomes" id="UP000799439"/>
    </source>
</evidence>
<name>A0A9P4IQ19_9PEZI</name>
<keyword evidence="4" id="KW-1185">Reference proteome</keyword>
<dbReference type="CDD" id="cd15482">
    <property type="entry name" value="Sialidase_non-viral"/>
    <property type="match status" value="1"/>
</dbReference>
<evidence type="ECO:0000313" key="3">
    <source>
        <dbReference type="EMBL" id="KAF2147997.1"/>
    </source>
</evidence>
<dbReference type="InterPro" id="IPR036866">
    <property type="entry name" value="RibonucZ/Hydroxyglut_hydro"/>
</dbReference>
<feature type="region of interest" description="Disordered" evidence="1">
    <location>
        <begin position="1397"/>
        <end position="1423"/>
    </location>
</feature>
<dbReference type="Pfam" id="PF20248">
    <property type="entry name" value="DUF6603"/>
    <property type="match status" value="1"/>
</dbReference>
<protein>
    <recommendedName>
        <fullName evidence="2">DUF6603 domain-containing protein</fullName>
    </recommendedName>
</protein>
<feature type="region of interest" description="Disordered" evidence="1">
    <location>
        <begin position="1295"/>
        <end position="1327"/>
    </location>
</feature>
<dbReference type="InterPro" id="IPR046538">
    <property type="entry name" value="DUF6603"/>
</dbReference>
<gene>
    <name evidence="3" type="ORF">K461DRAFT_324960</name>
</gene>
<organism evidence="3 4">
    <name type="scientific">Myriangium duriaei CBS 260.36</name>
    <dbReference type="NCBI Taxonomy" id="1168546"/>
    <lineage>
        <taxon>Eukaryota</taxon>
        <taxon>Fungi</taxon>
        <taxon>Dikarya</taxon>
        <taxon>Ascomycota</taxon>
        <taxon>Pezizomycotina</taxon>
        <taxon>Dothideomycetes</taxon>
        <taxon>Dothideomycetidae</taxon>
        <taxon>Myriangiales</taxon>
        <taxon>Myriangiaceae</taxon>
        <taxon>Myriangium</taxon>
    </lineage>
</organism>